<evidence type="ECO:0000256" key="2">
    <source>
        <dbReference type="SAM" id="SignalP"/>
    </source>
</evidence>
<dbReference type="Proteomes" id="UP000827092">
    <property type="component" value="Unassembled WGS sequence"/>
</dbReference>
<feature type="compositionally biased region" description="Low complexity" evidence="1">
    <location>
        <begin position="1020"/>
        <end position="1039"/>
    </location>
</feature>
<keyword evidence="2" id="KW-0732">Signal</keyword>
<feature type="compositionally biased region" description="Polar residues" evidence="1">
    <location>
        <begin position="378"/>
        <end position="391"/>
    </location>
</feature>
<sequence>MDFKHSYTIIFVFCLTVKFCSGLPYVTQKDDDRDSVSLVSKNDKEPNLTINLTNSKPADLLTITDENIAVKENITNKNDKIDLTLQGINSNNVNNDDIENEYSASEIKESIKKTVDQPVENSKTSETNNYITHMFPNQNANKQMYNPHMGGAVVQKLENSPHKHGKVVYIPVYDSPNQNGHSLSGHNVHKKLSQNAQHNGHKKAVGYIAVVFVNKMNPQDAIHPTRTQHKGKSNGNYQHQLTHPSRGMNNQNSIWPPGKGLQQQPGKSNLDGEDYRLLEQAKMKNPQIQWQNNEVPNSNMQWQNPENVEWQNLQTLNSGNGQWQNTQVLNTDSGQWKNPENGQWQNPQVLNPDNGQWQNLQSPNAGNDQWQNHQVLNSDSEQWQNQIPSNHGNEKLNSKHITHHNQQPNFLGGQQWKNQKKSNPNTPQWKNQQSSIPNNAQWHGNTLVVGGNTWKQSPGANHMPQMPEFQGNIIYDQKHWSQNQNINTGQNKYKNPNQGTVSKGNSKVNPNYPVSGNPLFPTRGKPQPKSVMALNNKNGQNFHQKKMIKGNAIWIDENGQLHNNQNHGPQQGFNKHEISLSPSVPENHNKGSIEYLPILQHVVIEKSADGNNNHHTSDSDSMYQGGLQNDLPNHIPNFVPNAINQGPGPNNHYGSKNENNLNFNVVSPQMWKSITESGKHEYPEIKFLQAQNNFLQSNHHKRNGVPYREHVLGKSIVVNGNSVSTKNSETLKHGNHKINENAQVNQHTPHVFPLQSNEIHQGSPINQDFSNDPQIRDAFRVAGIYLQNRKNLQTTSNDLQNPHSQLHPVNSNAEYNNEARNALSSSSRDIKATTDQRYNALVHEKNNNLNIVKANDHLLQPNSPDIAQLFGQVPNSINQNNRIQQIFNNPNVDLSKFNELKRFPDGASRNTVSELFKKNDENLQSRHQAFTNQNLDENYSYNADPRQNQKSSVAANLEQNDASIITGYGQKDTTYESSERNLPDRSDKRSYENQRSGVLKAGNRDDNQPDDSRKWQQKYSENYSFNSNSGSNQNSKISNFKNADGSDSDGFGGESFF</sequence>
<protein>
    <recommendedName>
        <fullName evidence="5">GATA zinc finger domain-containing protein 14-like</fullName>
    </recommendedName>
</protein>
<gene>
    <name evidence="3" type="ORF">JTE90_014784</name>
</gene>
<feature type="region of interest" description="Disordered" evidence="1">
    <location>
        <begin position="331"/>
        <end position="371"/>
    </location>
</feature>
<feature type="region of interest" description="Disordered" evidence="1">
    <location>
        <begin position="404"/>
        <end position="444"/>
    </location>
</feature>
<organism evidence="3 4">
    <name type="scientific">Oedothorax gibbosus</name>
    <dbReference type="NCBI Taxonomy" id="931172"/>
    <lineage>
        <taxon>Eukaryota</taxon>
        <taxon>Metazoa</taxon>
        <taxon>Ecdysozoa</taxon>
        <taxon>Arthropoda</taxon>
        <taxon>Chelicerata</taxon>
        <taxon>Arachnida</taxon>
        <taxon>Araneae</taxon>
        <taxon>Araneomorphae</taxon>
        <taxon>Entelegynae</taxon>
        <taxon>Araneoidea</taxon>
        <taxon>Linyphiidae</taxon>
        <taxon>Erigoninae</taxon>
        <taxon>Oedothorax</taxon>
    </lineage>
</organism>
<keyword evidence="4" id="KW-1185">Reference proteome</keyword>
<feature type="region of interest" description="Disordered" evidence="1">
    <location>
        <begin position="485"/>
        <end position="512"/>
    </location>
</feature>
<evidence type="ECO:0000313" key="3">
    <source>
        <dbReference type="EMBL" id="KAG8181072.1"/>
    </source>
</evidence>
<proteinExistence type="predicted"/>
<comment type="caution">
    <text evidence="3">The sequence shown here is derived from an EMBL/GenBank/DDBJ whole genome shotgun (WGS) entry which is preliminary data.</text>
</comment>
<feature type="signal peptide" evidence="2">
    <location>
        <begin position="1"/>
        <end position="22"/>
    </location>
</feature>
<feature type="compositionally biased region" description="Polar residues" evidence="1">
    <location>
        <begin position="415"/>
        <end position="444"/>
    </location>
</feature>
<feature type="region of interest" description="Disordered" evidence="1">
    <location>
        <begin position="245"/>
        <end position="270"/>
    </location>
</feature>
<evidence type="ECO:0008006" key="5">
    <source>
        <dbReference type="Google" id="ProtNLM"/>
    </source>
</evidence>
<evidence type="ECO:0000313" key="4">
    <source>
        <dbReference type="Proteomes" id="UP000827092"/>
    </source>
</evidence>
<feature type="region of interest" description="Disordered" evidence="1">
    <location>
        <begin position="378"/>
        <end position="397"/>
    </location>
</feature>
<evidence type="ECO:0000256" key="1">
    <source>
        <dbReference type="SAM" id="MobiDB-lite"/>
    </source>
</evidence>
<reference evidence="3 4" key="1">
    <citation type="journal article" date="2022" name="Nat. Ecol. Evol.">
        <title>A masculinizing supergene underlies an exaggerated male reproductive morph in a spider.</title>
        <authorList>
            <person name="Hendrickx F."/>
            <person name="De Corte Z."/>
            <person name="Sonet G."/>
            <person name="Van Belleghem S.M."/>
            <person name="Kostlbacher S."/>
            <person name="Vangestel C."/>
        </authorList>
    </citation>
    <scope>NUCLEOTIDE SEQUENCE [LARGE SCALE GENOMIC DNA]</scope>
    <source>
        <strain evidence="3">W744_W776</strain>
    </source>
</reference>
<feature type="compositionally biased region" description="Basic and acidic residues" evidence="1">
    <location>
        <begin position="1002"/>
        <end position="1014"/>
    </location>
</feature>
<feature type="chain" id="PRO_5043652885" description="GATA zinc finger domain-containing protein 14-like" evidence="2">
    <location>
        <begin position="23"/>
        <end position="1057"/>
    </location>
</feature>
<feature type="region of interest" description="Disordered" evidence="1">
    <location>
        <begin position="963"/>
        <end position="1057"/>
    </location>
</feature>
<feature type="compositionally biased region" description="Polar residues" evidence="1">
    <location>
        <begin position="245"/>
        <end position="254"/>
    </location>
</feature>
<dbReference type="EMBL" id="JAFNEN010000537">
    <property type="protein sequence ID" value="KAG8181072.1"/>
    <property type="molecule type" value="Genomic_DNA"/>
</dbReference>
<feature type="compositionally biased region" description="Basic and acidic residues" evidence="1">
    <location>
        <begin position="973"/>
        <end position="992"/>
    </location>
</feature>
<name>A0AAV6U9P7_9ARAC</name>
<dbReference type="AlphaFoldDB" id="A0AAV6U9P7"/>
<accession>A0AAV6U9P7</accession>